<evidence type="ECO:0000313" key="1">
    <source>
        <dbReference type="EMBL" id="KKM07624.1"/>
    </source>
</evidence>
<comment type="caution">
    <text evidence="1">The sequence shown here is derived from an EMBL/GenBank/DDBJ whole genome shotgun (WGS) entry which is preliminary data.</text>
</comment>
<dbReference type="AlphaFoldDB" id="A0A0F9H917"/>
<name>A0A0F9H917_9ZZZZ</name>
<gene>
    <name evidence="1" type="ORF">LCGC14_1732100</name>
</gene>
<sequence>MITTTKTQFEFHRVGWELENNNSVSGWYLYISNQEELKAWLHYNAIDMVEVWKDIKDSPEDKEGHCRTTRAAVHKSLLNIEMIRRAGGSSAIGDKTRLQMSLCDSLEHMENLSTRSVIEIFNREGSVYVGSKGGCRSTTLNTEKLQDKVFEVYKSKKLIFPVLSKSDIKISKWQGGNHFYLQVNGHNVIVDNKIKWKTVEAAEEAKKTYIRRNRYKMKDRQNEKSTY</sequence>
<organism evidence="1">
    <name type="scientific">marine sediment metagenome</name>
    <dbReference type="NCBI Taxonomy" id="412755"/>
    <lineage>
        <taxon>unclassified sequences</taxon>
        <taxon>metagenomes</taxon>
        <taxon>ecological metagenomes</taxon>
    </lineage>
</organism>
<accession>A0A0F9H917</accession>
<reference evidence="1" key="1">
    <citation type="journal article" date="2015" name="Nature">
        <title>Complex archaea that bridge the gap between prokaryotes and eukaryotes.</title>
        <authorList>
            <person name="Spang A."/>
            <person name="Saw J.H."/>
            <person name="Jorgensen S.L."/>
            <person name="Zaremba-Niedzwiedzka K."/>
            <person name="Martijn J."/>
            <person name="Lind A.E."/>
            <person name="van Eijk R."/>
            <person name="Schleper C."/>
            <person name="Guy L."/>
            <person name="Ettema T.J."/>
        </authorList>
    </citation>
    <scope>NUCLEOTIDE SEQUENCE</scope>
</reference>
<proteinExistence type="predicted"/>
<protein>
    <submittedName>
        <fullName evidence="1">Uncharacterized protein</fullName>
    </submittedName>
</protein>
<dbReference type="EMBL" id="LAZR01015729">
    <property type="protein sequence ID" value="KKM07624.1"/>
    <property type="molecule type" value="Genomic_DNA"/>
</dbReference>